<reference evidence="1 3" key="1">
    <citation type="submission" date="2015-07" db="EMBL/GenBank/DDBJ databases">
        <title>Fjat-14205 dsm 2895.</title>
        <authorList>
            <person name="Liu B."/>
            <person name="Wang J."/>
            <person name="Zhu Y."/>
            <person name="Liu G."/>
            <person name="Chen Q."/>
            <person name="Chen Z."/>
            <person name="Lan J."/>
            <person name="Che J."/>
            <person name="Ge C."/>
            <person name="Shi H."/>
            <person name="Pan Z."/>
            <person name="Liu X."/>
        </authorList>
    </citation>
    <scope>NUCLEOTIDE SEQUENCE [LARGE SCALE GENOMIC DNA]</scope>
    <source>
        <strain evidence="1 3">DSM 2895</strain>
    </source>
</reference>
<dbReference type="OrthoDB" id="3401376at2"/>
<reference evidence="2 4" key="2">
    <citation type="submission" date="2016-10" db="EMBL/GenBank/DDBJ databases">
        <authorList>
            <person name="de Groot N.N."/>
        </authorList>
    </citation>
    <scope>NUCLEOTIDE SEQUENCE [LARGE SCALE GENOMIC DNA]</scope>
    <source>
        <strain evidence="2 4">DSM 2895</strain>
    </source>
</reference>
<evidence type="ECO:0008006" key="5">
    <source>
        <dbReference type="Google" id="ProtNLM"/>
    </source>
</evidence>
<organism evidence="1 3">
    <name type="scientific">Aneurinibacillus migulanus</name>
    <name type="common">Bacillus migulanus</name>
    <dbReference type="NCBI Taxonomy" id="47500"/>
    <lineage>
        <taxon>Bacteria</taxon>
        <taxon>Bacillati</taxon>
        <taxon>Bacillota</taxon>
        <taxon>Bacilli</taxon>
        <taxon>Bacillales</taxon>
        <taxon>Paenibacillaceae</taxon>
        <taxon>Aneurinibacillus group</taxon>
        <taxon>Aneurinibacillus</taxon>
    </lineage>
</organism>
<dbReference type="EMBL" id="FNED01000001">
    <property type="protein sequence ID" value="SDI05128.1"/>
    <property type="molecule type" value="Genomic_DNA"/>
</dbReference>
<evidence type="ECO:0000313" key="3">
    <source>
        <dbReference type="Proteomes" id="UP000037269"/>
    </source>
</evidence>
<dbReference type="RefSeq" id="WP_043068048.1">
    <property type="nucleotide sequence ID" value="NZ_BJOA01000001.1"/>
</dbReference>
<keyword evidence="3" id="KW-1185">Reference proteome</keyword>
<dbReference type="PATRIC" id="fig|47500.8.peg.3447"/>
<dbReference type="Pfam" id="PF12982">
    <property type="entry name" value="DUF3866"/>
    <property type="match status" value="1"/>
</dbReference>
<evidence type="ECO:0000313" key="1">
    <source>
        <dbReference type="EMBL" id="KON98119.1"/>
    </source>
</evidence>
<sequence length="379" mass="42338">MIVWSFGTVMRIIREEETVQELEVQMMDEETAQALNYPQLIGRIQAGERVVLNTTAVDLELGSGGKHFVSARIGVDGQPLVDADAASRYGHIMKLRYTPFQHAVQTVEEEESAYHEIFRDTDGKTLDQTPVIVGELHSLLPAFVLSIRHLQKRMGGRPPRICYIMSEGGALPMALSEHVRDLCSLGFLTGTITYGHSFGGQTECINLYTALLAARFVWKADIIVVMPGPGIIGTGTPLGFSGMEQVTILEAAHKLGGLPILIPRVSLADLRKRHAGISHHTITVLQFARETPLVLNLEHHPELITQLGEQSKQHTLVFHEPLDIEEWKEVEAQFPISVTTMGRTAQMDLIFFAHAYYAARLAWIKYEKQDTMQKMDLFT</sequence>
<name>A0A0D1XY55_ANEMI</name>
<dbReference type="InterPro" id="IPR024479">
    <property type="entry name" value="DUF3866"/>
</dbReference>
<dbReference type="GeneID" id="42308276"/>
<accession>A0A0D1XY55</accession>
<dbReference type="STRING" id="47500.AF333_24445"/>
<proteinExistence type="predicted"/>
<evidence type="ECO:0000313" key="4">
    <source>
        <dbReference type="Proteomes" id="UP000182836"/>
    </source>
</evidence>
<gene>
    <name evidence="1" type="ORF">AF333_24445</name>
    <name evidence="2" type="ORF">SAMN04487909_101367</name>
</gene>
<dbReference type="EMBL" id="LGUG01000004">
    <property type="protein sequence ID" value="KON98119.1"/>
    <property type="molecule type" value="Genomic_DNA"/>
</dbReference>
<dbReference type="Proteomes" id="UP000037269">
    <property type="component" value="Unassembled WGS sequence"/>
</dbReference>
<dbReference type="Proteomes" id="UP000182836">
    <property type="component" value="Unassembled WGS sequence"/>
</dbReference>
<dbReference type="AlphaFoldDB" id="A0A0D1XY55"/>
<evidence type="ECO:0000313" key="2">
    <source>
        <dbReference type="EMBL" id="SDI05128.1"/>
    </source>
</evidence>
<protein>
    <recommendedName>
        <fullName evidence="5">DUF3866 domain-containing protein</fullName>
    </recommendedName>
</protein>